<dbReference type="Pfam" id="PF00215">
    <property type="entry name" value="OMPdecase"/>
    <property type="match status" value="1"/>
</dbReference>
<dbReference type="EMBL" id="GG745337">
    <property type="protein sequence ID" value="KNE61302.1"/>
    <property type="molecule type" value="Genomic_DNA"/>
</dbReference>
<evidence type="ECO:0000256" key="8">
    <source>
        <dbReference type="PIRSR" id="PIRSR614732-1"/>
    </source>
</evidence>
<feature type="binding site" evidence="9">
    <location>
        <position position="45"/>
    </location>
    <ligand>
        <name>substrate</name>
    </ligand>
</feature>
<keyword evidence="6 10" id="KW-0665">Pyrimidine biosynthesis</keyword>
<feature type="active site" description="For OMPdecase activity" evidence="8">
    <location>
        <position position="98"/>
    </location>
</feature>
<reference evidence="13" key="2">
    <citation type="submission" date="2009-11" db="EMBL/GenBank/DDBJ databases">
        <title>The Genome Sequence of Allomyces macrogynus strain ATCC 38327.</title>
        <authorList>
            <consortium name="The Broad Institute Genome Sequencing Platform"/>
            <person name="Russ C."/>
            <person name="Cuomo C."/>
            <person name="Shea T."/>
            <person name="Young S.K."/>
            <person name="Zeng Q."/>
            <person name="Koehrsen M."/>
            <person name="Haas B."/>
            <person name="Borodovsky M."/>
            <person name="Guigo R."/>
            <person name="Alvarado L."/>
            <person name="Berlin A."/>
            <person name="Borenstein D."/>
            <person name="Chen Z."/>
            <person name="Engels R."/>
            <person name="Freedman E."/>
            <person name="Gellesch M."/>
            <person name="Goldberg J."/>
            <person name="Griggs A."/>
            <person name="Gujja S."/>
            <person name="Heiman D."/>
            <person name="Hepburn T."/>
            <person name="Howarth C."/>
            <person name="Jen D."/>
            <person name="Larson L."/>
            <person name="Lewis B."/>
            <person name="Mehta T."/>
            <person name="Park D."/>
            <person name="Pearson M."/>
            <person name="Roberts A."/>
            <person name="Saif S."/>
            <person name="Shenoy N."/>
            <person name="Sisk P."/>
            <person name="Stolte C."/>
            <person name="Sykes S."/>
            <person name="Walk T."/>
            <person name="White J."/>
            <person name="Yandava C."/>
            <person name="Burger G."/>
            <person name="Gray M.W."/>
            <person name="Holland P.W.H."/>
            <person name="King N."/>
            <person name="Lang F.B.F."/>
            <person name="Roger A.J."/>
            <person name="Ruiz-Trillo I."/>
            <person name="Lander E."/>
            <person name="Nusbaum C."/>
        </authorList>
    </citation>
    <scope>NUCLEOTIDE SEQUENCE [LARGE SCALE GENOMIC DNA]</scope>
    <source>
        <strain evidence="13">ATCC 38327</strain>
    </source>
</reference>
<dbReference type="GO" id="GO:0044205">
    <property type="term" value="P:'de novo' UMP biosynthetic process"/>
    <property type="evidence" value="ECO:0007669"/>
    <property type="project" value="UniProtKB-UniPathway"/>
</dbReference>
<dbReference type="PROSITE" id="PS00156">
    <property type="entry name" value="OMPDECASE"/>
    <property type="match status" value="1"/>
</dbReference>
<keyword evidence="13" id="KW-1185">Reference proteome</keyword>
<comment type="similarity">
    <text evidence="2 10">Belongs to the OMP decarboxylase family.</text>
</comment>
<evidence type="ECO:0000256" key="10">
    <source>
        <dbReference type="RuleBase" id="RU000512"/>
    </source>
</evidence>
<dbReference type="GO" id="GO:0006207">
    <property type="term" value="P:'de novo' pyrimidine nucleobase biosynthetic process"/>
    <property type="evidence" value="ECO:0007669"/>
    <property type="project" value="InterPro"/>
</dbReference>
<keyword evidence="7 10" id="KW-0456">Lyase</keyword>
<dbReference type="InterPro" id="IPR014732">
    <property type="entry name" value="OMPdecase"/>
</dbReference>
<evidence type="ECO:0000256" key="1">
    <source>
        <dbReference type="ARBA" id="ARBA00004861"/>
    </source>
</evidence>
<evidence type="ECO:0000313" key="12">
    <source>
        <dbReference type="EMBL" id="KNE61302.1"/>
    </source>
</evidence>
<dbReference type="Proteomes" id="UP000054350">
    <property type="component" value="Unassembled WGS sequence"/>
</dbReference>
<feature type="binding site" evidence="9">
    <location>
        <position position="239"/>
    </location>
    <ligand>
        <name>substrate</name>
    </ligand>
</feature>
<dbReference type="InterPro" id="IPR013785">
    <property type="entry name" value="Aldolase_TIM"/>
</dbReference>
<dbReference type="AlphaFoldDB" id="A0A0L0SFS1"/>
<dbReference type="SUPFAM" id="SSF51366">
    <property type="entry name" value="Ribulose-phoshate binding barrel"/>
    <property type="match status" value="1"/>
</dbReference>
<feature type="binding site" evidence="9">
    <location>
        <position position="218"/>
    </location>
    <ligand>
        <name>substrate</name>
    </ligand>
</feature>
<protein>
    <recommendedName>
        <fullName evidence="4 10">Orotidine 5'-phosphate decarboxylase</fullName>
        <ecNumber evidence="3 10">4.1.1.23</ecNumber>
    </recommendedName>
</protein>
<evidence type="ECO:0000256" key="6">
    <source>
        <dbReference type="ARBA" id="ARBA00022975"/>
    </source>
</evidence>
<dbReference type="OrthoDB" id="10263753at2759"/>
<keyword evidence="5 10" id="KW-0210">Decarboxylase</keyword>
<feature type="active site" description="For OMPdecase activity" evidence="8">
    <location>
        <position position="103"/>
    </location>
</feature>
<dbReference type="InterPro" id="IPR001754">
    <property type="entry name" value="OMPdeCOase_dom"/>
</dbReference>
<evidence type="ECO:0000256" key="4">
    <source>
        <dbReference type="ARBA" id="ARBA00021923"/>
    </source>
</evidence>
<dbReference type="SMART" id="SM00934">
    <property type="entry name" value="OMPdecase"/>
    <property type="match status" value="1"/>
</dbReference>
<feature type="binding site" evidence="9">
    <location>
        <position position="158"/>
    </location>
    <ligand>
        <name>substrate</name>
    </ligand>
</feature>
<evidence type="ECO:0000256" key="7">
    <source>
        <dbReference type="ARBA" id="ARBA00023239"/>
    </source>
</evidence>
<evidence type="ECO:0000256" key="3">
    <source>
        <dbReference type="ARBA" id="ARBA00012321"/>
    </source>
</evidence>
<evidence type="ECO:0000313" key="13">
    <source>
        <dbReference type="Proteomes" id="UP000054350"/>
    </source>
</evidence>
<dbReference type="CDD" id="cd04725">
    <property type="entry name" value="OMP_decarboxylase_like"/>
    <property type="match status" value="1"/>
</dbReference>
<evidence type="ECO:0000259" key="11">
    <source>
        <dbReference type="SMART" id="SM00934"/>
    </source>
</evidence>
<dbReference type="PANTHER" id="PTHR19278">
    <property type="entry name" value="OROTATE PHOSPHORIBOSYLTRANSFERASE"/>
    <property type="match status" value="1"/>
</dbReference>
<comment type="catalytic activity">
    <reaction evidence="10">
        <text>orotidine 5'-phosphate + H(+) = UMP + CO2</text>
        <dbReference type="Rhea" id="RHEA:11596"/>
        <dbReference type="ChEBI" id="CHEBI:15378"/>
        <dbReference type="ChEBI" id="CHEBI:16526"/>
        <dbReference type="ChEBI" id="CHEBI:57538"/>
        <dbReference type="ChEBI" id="CHEBI:57865"/>
        <dbReference type="EC" id="4.1.1.23"/>
    </reaction>
</comment>
<evidence type="ECO:0000256" key="9">
    <source>
        <dbReference type="PIRSR" id="PIRSR614732-2"/>
    </source>
</evidence>
<feature type="binding site" evidence="9">
    <location>
        <position position="67"/>
    </location>
    <ligand>
        <name>substrate</name>
    </ligand>
</feature>
<dbReference type="Gene3D" id="3.20.20.70">
    <property type="entry name" value="Aldolase class I"/>
    <property type="match status" value="1"/>
</dbReference>
<dbReference type="OMA" id="MTPGCAL"/>
<dbReference type="PANTHER" id="PTHR19278:SF9">
    <property type="entry name" value="URIDINE 5'-MONOPHOSPHATE SYNTHASE"/>
    <property type="match status" value="1"/>
</dbReference>
<dbReference type="NCBIfam" id="TIGR01740">
    <property type="entry name" value="pyrF"/>
    <property type="match status" value="1"/>
</dbReference>
<dbReference type="STRING" id="578462.A0A0L0SFS1"/>
<gene>
    <name evidence="12" type="ORF">AMAG_07042</name>
</gene>
<sequence length="274" mass="29764">MSTAAAAVYPRVSYEARRPRFTNAVATQLLDLIIAKQSNLCVSADLTKAADVLQLADQVGPYICMLKTHADIIEDFDAKFVEALQKLAEKHRFMIFEDRKFADIGNTVQHQYAHGVHKIADWSHIVNAHTLPGEGIISGLKAVGLPKQRALLLLAQMSSAGTLFTEAYTQQTVVLADKHPDFVIGFIAQRALPSPAGNDYLVLTPGVGLDDKGDGLGQQYRTPHDVLVKDGCDVIIVGRGIYKPGRDPVAEAKRYQKAGWDAYLASLAAAAGRK</sequence>
<organism evidence="12 13">
    <name type="scientific">Allomyces macrogynus (strain ATCC 38327)</name>
    <name type="common">Allomyces javanicus var. macrogynus</name>
    <dbReference type="NCBI Taxonomy" id="578462"/>
    <lineage>
        <taxon>Eukaryota</taxon>
        <taxon>Fungi</taxon>
        <taxon>Fungi incertae sedis</taxon>
        <taxon>Blastocladiomycota</taxon>
        <taxon>Blastocladiomycetes</taxon>
        <taxon>Blastocladiales</taxon>
        <taxon>Blastocladiaceae</taxon>
        <taxon>Allomyces</taxon>
    </lineage>
</organism>
<dbReference type="VEuPathDB" id="FungiDB:AMAG_07042"/>
<feature type="active site" description="For OMPdecase activity" evidence="8">
    <location>
        <position position="100"/>
    </location>
</feature>
<evidence type="ECO:0000256" key="2">
    <source>
        <dbReference type="ARBA" id="ARBA00011018"/>
    </source>
</evidence>
<accession>A0A0L0SFS1</accession>
<reference evidence="12 13" key="1">
    <citation type="submission" date="2009-11" db="EMBL/GenBank/DDBJ databases">
        <title>Annotation of Allomyces macrogynus ATCC 38327.</title>
        <authorList>
            <consortium name="The Broad Institute Genome Sequencing Platform"/>
            <person name="Russ C."/>
            <person name="Cuomo C."/>
            <person name="Burger G."/>
            <person name="Gray M.W."/>
            <person name="Holland P.W.H."/>
            <person name="King N."/>
            <person name="Lang F.B.F."/>
            <person name="Roger A.J."/>
            <person name="Ruiz-Trillo I."/>
            <person name="Young S.K."/>
            <person name="Zeng Q."/>
            <person name="Gargeya S."/>
            <person name="Fitzgerald M."/>
            <person name="Haas B."/>
            <person name="Abouelleil A."/>
            <person name="Alvarado L."/>
            <person name="Arachchi H.M."/>
            <person name="Berlin A."/>
            <person name="Chapman S.B."/>
            <person name="Gearin G."/>
            <person name="Goldberg J."/>
            <person name="Griggs A."/>
            <person name="Gujja S."/>
            <person name="Hansen M."/>
            <person name="Heiman D."/>
            <person name="Howarth C."/>
            <person name="Larimer J."/>
            <person name="Lui A."/>
            <person name="MacDonald P.J.P."/>
            <person name="McCowen C."/>
            <person name="Montmayeur A."/>
            <person name="Murphy C."/>
            <person name="Neiman D."/>
            <person name="Pearson M."/>
            <person name="Priest M."/>
            <person name="Roberts A."/>
            <person name="Saif S."/>
            <person name="Shea T."/>
            <person name="Sisk P."/>
            <person name="Stolte C."/>
            <person name="Sykes S."/>
            <person name="Wortman J."/>
            <person name="Nusbaum C."/>
            <person name="Birren B."/>
        </authorList>
    </citation>
    <scope>NUCLEOTIDE SEQUENCE [LARGE SCALE GENOMIC DNA]</scope>
    <source>
        <strain evidence="12 13">ATCC 38327</strain>
    </source>
</reference>
<dbReference type="eggNOG" id="KOG1377">
    <property type="taxonomic scope" value="Eukaryota"/>
</dbReference>
<dbReference type="EC" id="4.1.1.23" evidence="3 10"/>
<dbReference type="InterPro" id="IPR011060">
    <property type="entry name" value="RibuloseP-bd_barrel"/>
</dbReference>
<dbReference type="UniPathway" id="UPA00070">
    <property type="reaction ID" value="UER00120"/>
</dbReference>
<name>A0A0L0SFS1_ALLM3</name>
<feature type="domain" description="Orotidine 5'-phosphate decarboxylase" evidence="11">
    <location>
        <begin position="39"/>
        <end position="255"/>
    </location>
</feature>
<comment type="pathway">
    <text evidence="1 10">Pyrimidine metabolism; UMP biosynthesis via de novo pathway; UMP from orotate: step 2/2.</text>
</comment>
<proteinExistence type="inferred from homology"/>
<feature type="binding site" evidence="9">
    <location>
        <position position="238"/>
    </location>
    <ligand>
        <name>substrate</name>
    </ligand>
</feature>
<dbReference type="FunFam" id="3.20.20.70:FF:000114">
    <property type="entry name" value="Decarboxylase,orotidine phosphate"/>
    <property type="match status" value="1"/>
</dbReference>
<dbReference type="GO" id="GO:0004588">
    <property type="term" value="F:orotate phosphoribosyltransferase activity"/>
    <property type="evidence" value="ECO:0007669"/>
    <property type="project" value="TreeGrafter"/>
</dbReference>
<dbReference type="InterPro" id="IPR018089">
    <property type="entry name" value="OMPdecase_AS"/>
</dbReference>
<dbReference type="GO" id="GO:0004590">
    <property type="term" value="F:orotidine-5'-phosphate decarboxylase activity"/>
    <property type="evidence" value="ECO:0007669"/>
    <property type="project" value="UniProtKB-EC"/>
</dbReference>
<evidence type="ECO:0000256" key="5">
    <source>
        <dbReference type="ARBA" id="ARBA00022793"/>
    </source>
</evidence>